<keyword evidence="2" id="KW-1133">Transmembrane helix</keyword>
<feature type="transmembrane region" description="Helical" evidence="2">
    <location>
        <begin position="109"/>
        <end position="134"/>
    </location>
</feature>
<sequence>MSDHVSLAACDSPSDPSVHADHNFPLDRADQTVCTVPSDHPDRTARAVHCNDLETPVMELSLEPRPLGIFRRIDISSEFRRYIPRKFRGNQILCFLGISSEIPRDILRISFSVGMSVIGMYVGVATVGVFIIWYTHSSFMGIDLSQDGHSLVSYSQLAHWG</sequence>
<feature type="region of interest" description="Disordered" evidence="1">
    <location>
        <begin position="1"/>
        <end position="24"/>
    </location>
</feature>
<evidence type="ECO:0000256" key="1">
    <source>
        <dbReference type="SAM" id="MobiDB-lite"/>
    </source>
</evidence>
<name>A0A8S9RAV7_BRACR</name>
<keyword evidence="2" id="KW-0472">Membrane</keyword>
<accession>A0A8S9RAV7</accession>
<evidence type="ECO:0000256" key="2">
    <source>
        <dbReference type="SAM" id="Phobius"/>
    </source>
</evidence>
<gene>
    <name evidence="3" type="ORF">F2Q69_00058326</name>
</gene>
<reference evidence="3" key="1">
    <citation type="submission" date="2019-12" db="EMBL/GenBank/DDBJ databases">
        <title>Genome sequencing and annotation of Brassica cretica.</title>
        <authorList>
            <person name="Studholme D.J."/>
            <person name="Sarris P."/>
        </authorList>
    </citation>
    <scope>NUCLEOTIDE SEQUENCE</scope>
    <source>
        <strain evidence="3">PFS-109/04</strain>
        <tissue evidence="3">Leaf</tissue>
    </source>
</reference>
<organism evidence="3 4">
    <name type="scientific">Brassica cretica</name>
    <name type="common">Mustard</name>
    <dbReference type="NCBI Taxonomy" id="69181"/>
    <lineage>
        <taxon>Eukaryota</taxon>
        <taxon>Viridiplantae</taxon>
        <taxon>Streptophyta</taxon>
        <taxon>Embryophyta</taxon>
        <taxon>Tracheophyta</taxon>
        <taxon>Spermatophyta</taxon>
        <taxon>Magnoliopsida</taxon>
        <taxon>eudicotyledons</taxon>
        <taxon>Gunneridae</taxon>
        <taxon>Pentapetalae</taxon>
        <taxon>rosids</taxon>
        <taxon>malvids</taxon>
        <taxon>Brassicales</taxon>
        <taxon>Brassicaceae</taxon>
        <taxon>Brassiceae</taxon>
        <taxon>Brassica</taxon>
    </lineage>
</organism>
<keyword evidence="2" id="KW-0812">Transmembrane</keyword>
<proteinExistence type="predicted"/>
<dbReference type="Proteomes" id="UP000712600">
    <property type="component" value="Unassembled WGS sequence"/>
</dbReference>
<dbReference type="EMBL" id="QGKX02000095">
    <property type="protein sequence ID" value="KAF3569918.1"/>
    <property type="molecule type" value="Genomic_DNA"/>
</dbReference>
<evidence type="ECO:0000313" key="3">
    <source>
        <dbReference type="EMBL" id="KAF3569918.1"/>
    </source>
</evidence>
<evidence type="ECO:0000313" key="4">
    <source>
        <dbReference type="Proteomes" id="UP000712600"/>
    </source>
</evidence>
<comment type="caution">
    <text evidence="3">The sequence shown here is derived from an EMBL/GenBank/DDBJ whole genome shotgun (WGS) entry which is preliminary data.</text>
</comment>
<dbReference type="AlphaFoldDB" id="A0A8S9RAV7"/>
<protein>
    <submittedName>
        <fullName evidence="3">Uncharacterized protein</fullName>
    </submittedName>
</protein>